<gene>
    <name evidence="1" type="ORF">MCOS_LOCUS4669</name>
</gene>
<evidence type="ECO:0000313" key="1">
    <source>
        <dbReference type="EMBL" id="VDD78666.1"/>
    </source>
</evidence>
<dbReference type="STRING" id="53468.A0A0R3UCM0"/>
<name>A0A0R3UCM0_MESCO</name>
<dbReference type="EMBL" id="UXSR01002044">
    <property type="protein sequence ID" value="VDD78666.1"/>
    <property type="molecule type" value="Genomic_DNA"/>
</dbReference>
<organism evidence="1 2">
    <name type="scientific">Mesocestoides corti</name>
    <name type="common">Flatworm</name>
    <dbReference type="NCBI Taxonomy" id="53468"/>
    <lineage>
        <taxon>Eukaryota</taxon>
        <taxon>Metazoa</taxon>
        <taxon>Spiralia</taxon>
        <taxon>Lophotrochozoa</taxon>
        <taxon>Platyhelminthes</taxon>
        <taxon>Cestoda</taxon>
        <taxon>Eucestoda</taxon>
        <taxon>Cyclophyllidea</taxon>
        <taxon>Mesocestoididae</taxon>
        <taxon>Mesocestoides</taxon>
    </lineage>
</organism>
<protein>
    <submittedName>
        <fullName evidence="1">Uncharacterized protein</fullName>
    </submittedName>
</protein>
<dbReference type="OrthoDB" id="67850at2759"/>
<dbReference type="AlphaFoldDB" id="A0A0R3UCM0"/>
<evidence type="ECO:0000313" key="2">
    <source>
        <dbReference type="Proteomes" id="UP000267029"/>
    </source>
</evidence>
<dbReference type="Proteomes" id="UP000267029">
    <property type="component" value="Unassembled WGS sequence"/>
</dbReference>
<sequence>MRNFCRLIRSRASTKPDVSAAVELHLKLVGLTPPQGFSAVDLDQNDESSAMCNPTRQNTITTDESSLTDASYYRYASDVNLPWRVHATLRWALVCCVRQFGDHLRVIQMDAKQKRKLEQLWNTLPGGV</sequence>
<proteinExistence type="predicted"/>
<keyword evidence="2" id="KW-1185">Reference proteome</keyword>
<reference evidence="1 2" key="1">
    <citation type="submission" date="2018-10" db="EMBL/GenBank/DDBJ databases">
        <authorList>
            <consortium name="Pathogen Informatics"/>
        </authorList>
    </citation>
    <scope>NUCLEOTIDE SEQUENCE [LARGE SCALE GENOMIC DNA]</scope>
</reference>
<accession>A0A0R3UCM0</accession>